<evidence type="ECO:0000313" key="2">
    <source>
        <dbReference type="EMBL" id="WGZ89475.1"/>
    </source>
</evidence>
<gene>
    <name evidence="2" type="ORF">QJT80_08110</name>
</gene>
<organism evidence="2">
    <name type="scientific">Candidatus Thiocaldithrix dubininis</name>
    <dbReference type="NCBI Taxonomy" id="3080823"/>
    <lineage>
        <taxon>Bacteria</taxon>
        <taxon>Pseudomonadati</taxon>
        <taxon>Pseudomonadota</taxon>
        <taxon>Gammaproteobacteria</taxon>
        <taxon>Thiotrichales</taxon>
        <taxon>Thiotrichaceae</taxon>
        <taxon>Candidatus Thiocaldithrix</taxon>
    </lineage>
</organism>
<dbReference type="KEGG" id="tdu:QJT80_08110"/>
<name>A0AA95KGA2_9GAMM</name>
<dbReference type="AlphaFoldDB" id="A0AA95KGA2"/>
<protein>
    <submittedName>
        <fullName evidence="2">Uncharacterized protein</fullName>
    </submittedName>
</protein>
<reference evidence="2" key="2">
    <citation type="submission" date="2023-04" db="EMBL/GenBank/DDBJ databases">
        <authorList>
            <person name="Beletskiy A.V."/>
            <person name="Mardanov A.V."/>
            <person name="Ravin N.V."/>
        </authorList>
    </citation>
    <scope>NUCLEOTIDE SEQUENCE</scope>
    <source>
        <strain evidence="2">GKL-01</strain>
    </source>
</reference>
<dbReference type="Proteomes" id="UP001300672">
    <property type="component" value="Chromosome"/>
</dbReference>
<reference evidence="2" key="1">
    <citation type="journal article" date="2023" name="Int. J. Mol. Sci.">
        <title>Metagenomics Revealed a New Genus 'Candidatus Thiocaldithrix dubininis' gen. nov., sp. nov. and a New Species 'Candidatus Thiothrix putei' sp. nov. in the Family Thiotrichaceae, Some Members of Which Have Traits of Both Na+- and H+-Motive Energetics.</title>
        <authorList>
            <person name="Ravin N.V."/>
            <person name="Muntyan M.S."/>
            <person name="Smolyakov D.D."/>
            <person name="Rudenko T.S."/>
            <person name="Beletsky A.V."/>
            <person name="Mardanov A.V."/>
            <person name="Grabovich M.Y."/>
        </authorList>
    </citation>
    <scope>NUCLEOTIDE SEQUENCE</scope>
    <source>
        <strain evidence="2">GKL-01</strain>
    </source>
</reference>
<sequence>MVLKMPRILIACVISSLLLGLTACGEDKQTETTTTVVTTETTTTAAPQAQATTPAPTGMADPFTYCATVGTMDKPDNRYTGQALPDNLIKAMVGQQMVAEDLPQLREPGFVSWRCMNKKVYACVVGANLPCEEKADTSTEPNAGMVDFCKSEPDSDIIPAAAAGRVTIYDWSCKAGKPVKGEQVTSVDEQGYPADFWEEVQPAQ</sequence>
<keyword evidence="1" id="KW-0732">Signal</keyword>
<dbReference type="PROSITE" id="PS51257">
    <property type="entry name" value="PROKAR_LIPOPROTEIN"/>
    <property type="match status" value="1"/>
</dbReference>
<feature type="signal peptide" evidence="1">
    <location>
        <begin position="1"/>
        <end position="25"/>
    </location>
</feature>
<accession>A0AA95KGA2</accession>
<feature type="chain" id="PRO_5041659055" evidence="1">
    <location>
        <begin position="26"/>
        <end position="204"/>
    </location>
</feature>
<evidence type="ECO:0000256" key="1">
    <source>
        <dbReference type="SAM" id="SignalP"/>
    </source>
</evidence>
<dbReference type="EMBL" id="CP124755">
    <property type="protein sequence ID" value="WGZ89475.1"/>
    <property type="molecule type" value="Genomic_DNA"/>
</dbReference>
<proteinExistence type="predicted"/>